<organism evidence="1 2">
    <name type="scientific">Micromonospora lutea</name>
    <dbReference type="NCBI Taxonomy" id="419825"/>
    <lineage>
        <taxon>Bacteria</taxon>
        <taxon>Bacillati</taxon>
        <taxon>Actinomycetota</taxon>
        <taxon>Actinomycetes</taxon>
        <taxon>Micromonosporales</taxon>
        <taxon>Micromonosporaceae</taxon>
        <taxon>Micromonospora</taxon>
    </lineage>
</organism>
<reference evidence="1 2" key="1">
    <citation type="submission" date="2021-01" db="EMBL/GenBank/DDBJ databases">
        <title>Whole genome shotgun sequence of Verrucosispora lutea NBRC 106530.</title>
        <authorList>
            <person name="Komaki H."/>
            <person name="Tamura T."/>
        </authorList>
    </citation>
    <scope>NUCLEOTIDE SEQUENCE [LARGE SCALE GENOMIC DNA]</scope>
    <source>
        <strain evidence="1 2">NBRC 106530</strain>
    </source>
</reference>
<dbReference type="Pfam" id="PF11387">
    <property type="entry name" value="DUF2795"/>
    <property type="match status" value="1"/>
</dbReference>
<dbReference type="EMBL" id="BOPB01000023">
    <property type="protein sequence ID" value="GIJ23289.1"/>
    <property type="molecule type" value="Genomic_DNA"/>
</dbReference>
<proteinExistence type="predicted"/>
<sequence>MVVCRGTCAGRPETMTDSGAALQEYLAGLDYPVSREDLIRWYQENGASTEQLQAVRALPVEQFSSLTELTEALETLP</sequence>
<evidence type="ECO:0008006" key="3">
    <source>
        <dbReference type="Google" id="ProtNLM"/>
    </source>
</evidence>
<keyword evidence="2" id="KW-1185">Reference proteome</keyword>
<dbReference type="Proteomes" id="UP000643165">
    <property type="component" value="Unassembled WGS sequence"/>
</dbReference>
<evidence type="ECO:0000313" key="2">
    <source>
        <dbReference type="Proteomes" id="UP000643165"/>
    </source>
</evidence>
<evidence type="ECO:0000313" key="1">
    <source>
        <dbReference type="EMBL" id="GIJ23289.1"/>
    </source>
</evidence>
<protein>
    <recommendedName>
        <fullName evidence="3">DUF2795 domain-containing protein</fullName>
    </recommendedName>
</protein>
<comment type="caution">
    <text evidence="1">The sequence shown here is derived from an EMBL/GenBank/DDBJ whole genome shotgun (WGS) entry which is preliminary data.</text>
</comment>
<gene>
    <name evidence="1" type="ORF">Vlu01_39130</name>
</gene>
<accession>A0ABQ4IZE6</accession>
<dbReference type="InterPro" id="IPR021527">
    <property type="entry name" value="DUF2795"/>
</dbReference>
<name>A0ABQ4IZE6_9ACTN</name>